<reference evidence="9" key="1">
    <citation type="journal article" date="2013" name="Syst. Appl. Microbiol.">
        <title>New insights into the archaeal diversity of a hypersaline microbial mat obtained by a metagenomic approach.</title>
        <authorList>
            <person name="Lopez-Lopez A."/>
            <person name="Richter M."/>
            <person name="Pena A."/>
            <person name="Tamames J."/>
            <person name="Rossello-Mora R."/>
        </authorList>
    </citation>
    <scope>NUCLEOTIDE SEQUENCE</scope>
</reference>
<dbReference type="AlphaFoldDB" id="M1PVU6"/>
<gene>
    <name evidence="9" type="ORF">FLSS-21_0009</name>
</gene>
<evidence type="ECO:0000256" key="5">
    <source>
        <dbReference type="ARBA" id="ARBA00022737"/>
    </source>
</evidence>
<dbReference type="InterPro" id="IPR000184">
    <property type="entry name" value="Bac_surfAg_D15"/>
</dbReference>
<feature type="domain" description="POTRA" evidence="8">
    <location>
        <begin position="361"/>
        <end position="448"/>
    </location>
</feature>
<proteinExistence type="predicted"/>
<dbReference type="Gene3D" id="2.40.160.50">
    <property type="entry name" value="membrane protein fhac: a member of the omp85/tpsb transporter family"/>
    <property type="match status" value="1"/>
</dbReference>
<keyword evidence="5" id="KW-0677">Repeat</keyword>
<dbReference type="InterPro" id="IPR023707">
    <property type="entry name" value="OM_assembly_BamA"/>
</dbReference>
<name>M1PVU6_9ZZZZ</name>
<dbReference type="GO" id="GO:0019867">
    <property type="term" value="C:outer membrane"/>
    <property type="evidence" value="ECO:0007669"/>
    <property type="project" value="InterPro"/>
</dbReference>
<dbReference type="NCBIfam" id="TIGR03303">
    <property type="entry name" value="OM_YaeT"/>
    <property type="match status" value="1"/>
</dbReference>
<keyword evidence="4" id="KW-0732">Signal</keyword>
<dbReference type="Gene3D" id="3.10.20.310">
    <property type="entry name" value="membrane protein fhac"/>
    <property type="match status" value="6"/>
</dbReference>
<keyword evidence="3" id="KW-0812">Transmembrane</keyword>
<comment type="subcellular location">
    <subcellularLocation>
        <location evidence="1">Membrane</location>
    </subcellularLocation>
</comment>
<evidence type="ECO:0000256" key="1">
    <source>
        <dbReference type="ARBA" id="ARBA00004370"/>
    </source>
</evidence>
<dbReference type="InterPro" id="IPR034746">
    <property type="entry name" value="POTRA"/>
</dbReference>
<evidence type="ECO:0000256" key="4">
    <source>
        <dbReference type="ARBA" id="ARBA00022729"/>
    </source>
</evidence>
<evidence type="ECO:0000256" key="7">
    <source>
        <dbReference type="ARBA" id="ARBA00023237"/>
    </source>
</evidence>
<evidence type="ECO:0000256" key="6">
    <source>
        <dbReference type="ARBA" id="ARBA00023136"/>
    </source>
</evidence>
<keyword evidence="7" id="KW-0998">Cell outer membrane</keyword>
<keyword evidence="6" id="KW-0472">Membrane</keyword>
<dbReference type="InterPro" id="IPR039910">
    <property type="entry name" value="D15-like"/>
</dbReference>
<evidence type="ECO:0000313" key="9">
    <source>
        <dbReference type="EMBL" id="AGF93284.1"/>
    </source>
</evidence>
<accession>M1PVU6</accession>
<dbReference type="Pfam" id="PF01103">
    <property type="entry name" value="Omp85"/>
    <property type="match status" value="1"/>
</dbReference>
<dbReference type="PANTHER" id="PTHR12815:SF47">
    <property type="entry name" value="TRANSLOCATION AND ASSEMBLY MODULE SUBUNIT TAMA"/>
    <property type="match status" value="1"/>
</dbReference>
<dbReference type="PROSITE" id="PS51779">
    <property type="entry name" value="POTRA"/>
    <property type="match status" value="1"/>
</dbReference>
<evidence type="ECO:0000259" key="8">
    <source>
        <dbReference type="PROSITE" id="PS51779"/>
    </source>
</evidence>
<organism evidence="9">
    <name type="scientific">uncultured organism</name>
    <dbReference type="NCBI Taxonomy" id="155900"/>
    <lineage>
        <taxon>unclassified sequences</taxon>
        <taxon>environmental samples</taxon>
    </lineage>
</organism>
<dbReference type="Pfam" id="PF07244">
    <property type="entry name" value="POTRA"/>
    <property type="match status" value="5"/>
</dbReference>
<dbReference type="EMBL" id="JX684087">
    <property type="protein sequence ID" value="AGF93284.1"/>
    <property type="molecule type" value="Genomic_DNA"/>
</dbReference>
<dbReference type="InterPro" id="IPR010827">
    <property type="entry name" value="BamA/TamA_POTRA"/>
</dbReference>
<evidence type="ECO:0000256" key="2">
    <source>
        <dbReference type="ARBA" id="ARBA00022452"/>
    </source>
</evidence>
<sequence>MRHIDPIIKTGAAVLLFVCLAAAAGAQSPSKPSPIIDKIRIDIEDGVKDTARWENIARHLIFLKEGERFSEKGLFQSIEALKQSNLFKAIDIPDPDFSARDFTLVFRLTPYPRIKNIVIDGGFPLLEKEIKNVMTFAAGDAYKPETLDKQTGYIKELFKKEGYIDPEVEIAGKKDPADGNYVVDVTIEPGDFYGIRTVDIHGNQAFSDSRLKIRLATWQASLLLGGPSRFVASDLKADVKTLQKFYWEKGYCEAEVESNVEKKPEKADVDIDLIVEEGPYYEVDIRGNDFYWDFTLHNDLAFYEDGNANDFGLKKSRRAMRQRYKNAGFLDADIDTEDENTRQNGETIRKLRFNITEGPRYLVRAVNISGNRSFTDKRIKNQMLTGPPGWLADGQYDPQVLAEDRGAIRSFYRQNGFMSPKVDSKIRRQKAPEDDMISVDIDVKIQEGPRTRISAIGIKGLSKTLAEKIRSNLPMAKGDPFWRQQVENSGDIIAARVSERGFPHVKVDTEVAFTADKTDARIYYTVDKGPYVKMGETFFTGNFKTRRKIFDREMDMAAGDAFSLSEMLSSQRDIRDISALESARFQTIGLEEKQKRVDMLAEVNERPPYFFQFAAGYDTRRLFYLNTGIGDNNLLGLNKQLRANLELSQIGYAAEVGLTEPRLFGTKIVADASIYTEEIEELNKDFGVRNVGAALNFTRPLTRHVDGRLGFSYDFRDQYRTDDTPIPPDEAEQYEPRAVFVTAPSLIYNTTDSFIRPTRGTNTRVSVDVSKGIENTLDDFVKYRVNARYYYTPIEWLTVALRGRAGYIDPYGGDDLVPDDQLFFLGGTSDVRGFDENSLRVDAENDPVGGRTSLMGTVELRFDLGWNFEFVSFYDTGTIRDPNRDAGAGDWRAGAGIGLRYITAIGPIGLLHGWKLDRKPDESPGAFHFTIGYSF</sequence>
<protein>
    <submittedName>
        <fullName evidence="9">Outer membrane assembly protein, YaeT</fullName>
    </submittedName>
</protein>
<keyword evidence="2" id="KW-1134">Transmembrane beta strand</keyword>
<dbReference type="GO" id="GO:0071709">
    <property type="term" value="P:membrane assembly"/>
    <property type="evidence" value="ECO:0007669"/>
    <property type="project" value="InterPro"/>
</dbReference>
<evidence type="ECO:0000256" key="3">
    <source>
        <dbReference type="ARBA" id="ARBA00022692"/>
    </source>
</evidence>
<dbReference type="PIRSF" id="PIRSF006076">
    <property type="entry name" value="OM_assembly_OMP85"/>
    <property type="match status" value="1"/>
</dbReference>
<dbReference type="PANTHER" id="PTHR12815">
    <property type="entry name" value="SORTING AND ASSEMBLY MACHINERY SAMM50 PROTEIN FAMILY MEMBER"/>
    <property type="match status" value="1"/>
</dbReference>